<gene>
    <name evidence="1" type="ORF">GCM10023168_06530</name>
</gene>
<accession>A0ABP8K1N1</accession>
<dbReference type="RefSeq" id="WP_345202206.1">
    <property type="nucleotide sequence ID" value="NZ_BAABGM010000003.1"/>
</dbReference>
<protein>
    <submittedName>
        <fullName evidence="1">Uncharacterized protein</fullName>
    </submittedName>
</protein>
<comment type="caution">
    <text evidence="1">The sequence shown here is derived from an EMBL/GenBank/DDBJ whole genome shotgun (WGS) entry which is preliminary data.</text>
</comment>
<name>A0ABP8K1N1_9MICO</name>
<proteinExistence type="predicted"/>
<reference evidence="2" key="1">
    <citation type="journal article" date="2019" name="Int. J. Syst. Evol. Microbiol.">
        <title>The Global Catalogue of Microorganisms (GCM) 10K type strain sequencing project: providing services to taxonomists for standard genome sequencing and annotation.</title>
        <authorList>
            <consortium name="The Broad Institute Genomics Platform"/>
            <consortium name="The Broad Institute Genome Sequencing Center for Infectious Disease"/>
            <person name="Wu L."/>
            <person name="Ma J."/>
        </authorList>
    </citation>
    <scope>NUCLEOTIDE SEQUENCE [LARGE SCALE GENOMIC DNA]</scope>
    <source>
        <strain evidence="2">JCM 17809</strain>
    </source>
</reference>
<keyword evidence="2" id="KW-1185">Reference proteome</keyword>
<evidence type="ECO:0000313" key="1">
    <source>
        <dbReference type="EMBL" id="GAA4399353.1"/>
    </source>
</evidence>
<evidence type="ECO:0000313" key="2">
    <source>
        <dbReference type="Proteomes" id="UP001500945"/>
    </source>
</evidence>
<dbReference type="Proteomes" id="UP001500945">
    <property type="component" value="Unassembled WGS sequence"/>
</dbReference>
<sequence>MTDDAHPPVADLSGAPLPTERTLRLRRNLPYQATRFAVFNLRIMRMVLKGDH</sequence>
<organism evidence="1 2">
    <name type="scientific">Fodinibacter luteus</name>
    <dbReference type="NCBI Taxonomy" id="552064"/>
    <lineage>
        <taxon>Bacteria</taxon>
        <taxon>Bacillati</taxon>
        <taxon>Actinomycetota</taxon>
        <taxon>Actinomycetes</taxon>
        <taxon>Micrococcales</taxon>
        <taxon>Intrasporangiaceae</taxon>
        <taxon>Fodinibacter (ex Wang et al. 2009)</taxon>
    </lineage>
</organism>
<dbReference type="EMBL" id="BAABGM010000003">
    <property type="protein sequence ID" value="GAA4399353.1"/>
    <property type="molecule type" value="Genomic_DNA"/>
</dbReference>